<dbReference type="PROSITE" id="PS51635">
    <property type="entry name" value="PNPLA"/>
    <property type="match status" value="1"/>
</dbReference>
<keyword evidence="4" id="KW-0472">Membrane</keyword>
<feature type="compositionally biased region" description="Acidic residues" evidence="3">
    <location>
        <begin position="1125"/>
        <end position="1136"/>
    </location>
</feature>
<keyword evidence="4" id="KW-1133">Transmembrane helix</keyword>
<dbReference type="InterPro" id="IPR016035">
    <property type="entry name" value="Acyl_Trfase/lysoPLipase"/>
</dbReference>
<dbReference type="EMBL" id="JAMXMC010000001">
    <property type="protein sequence ID" value="MCO5975427.1"/>
    <property type="molecule type" value="Genomic_DNA"/>
</dbReference>
<dbReference type="Pfam" id="PF11856">
    <property type="entry name" value="DUF3376"/>
    <property type="match status" value="1"/>
</dbReference>
<evidence type="ECO:0000256" key="4">
    <source>
        <dbReference type="SAM" id="Phobius"/>
    </source>
</evidence>
<dbReference type="NCBIfam" id="TIGR03607">
    <property type="entry name" value="patatin-like protein"/>
    <property type="match status" value="1"/>
</dbReference>
<dbReference type="RefSeq" id="WP_252767869.1">
    <property type="nucleotide sequence ID" value="NZ_JAMXMC010000001.1"/>
</dbReference>
<comment type="caution">
    <text evidence="2">Lacks conserved residue(s) required for the propagation of feature annotation.</text>
</comment>
<evidence type="ECO:0000256" key="2">
    <source>
        <dbReference type="PROSITE-ProRule" id="PRU01161"/>
    </source>
</evidence>
<name>A0ABT1BIK5_9BURK</name>
<keyword evidence="2" id="KW-0442">Lipid degradation</keyword>
<dbReference type="InterPro" id="IPR024282">
    <property type="entry name" value="DUF3376"/>
</dbReference>
<feature type="transmembrane region" description="Helical" evidence="4">
    <location>
        <begin position="1049"/>
        <end position="1068"/>
    </location>
</feature>
<feature type="domain" description="PNPLA" evidence="5">
    <location>
        <begin position="16"/>
        <end position="335"/>
    </location>
</feature>
<dbReference type="Proteomes" id="UP001204851">
    <property type="component" value="Unassembled WGS sequence"/>
</dbReference>
<accession>A0ABT1BIK5</accession>
<feature type="transmembrane region" description="Helical" evidence="4">
    <location>
        <begin position="993"/>
        <end position="1011"/>
    </location>
</feature>
<evidence type="ECO:0000313" key="6">
    <source>
        <dbReference type="EMBL" id="MCO5975427.1"/>
    </source>
</evidence>
<sequence length="1145" mass="126004">MADTRPDYASEVRFGVVMYGGVALAIYINGVANELYELACATPKRGDVPAPEGSTRAVYRRLSWLLRDPALRAAYLAHLEGQGPDPFAAGDPPDSDTRVRFVVDVISGTSAGGINGIFLAKALAQGQAFAPLKTLWVQEGDIARLINDKASYEGIEFARREGAPQSLLNSDRMYLKLLQAMEDMAPAVPPVGQDESALSDELDLFVTTTDIRGAVVPLRLADKVVYEKRHKQVMQLQYHGAGGRTLYSDFRAELTPFLAFAARCTSSFPFAFEPMSVDDALRLARLRPGGGGVEAGAWRGYLKGLSADDLASGQWQRRAFGDGGYLDNKPFSYVVDALSWRLSALPMERKLIYVEPTPDHPERERQVFDAKPDALENAVDALTRIPQYETIREDLEAVLKRNRRIERVERIVRRVELDVETLKEEPFARVLLDQNGQVPDWSALDLGDMITYYGAAFLPYRRLRLVTVSDDLADRLAMRWGVDRHADLQYAMRALVRAWREAHYFEHREETTAERSVSVNAFLETYDLGYRLRRVGFLLRKTHQLGRLMHALRDPALRLGDADEALRQRLQRHGDPAALAGSPALEAALTQLRQGLANALGELREANWPAPGQRPDMGSEDERRQLQRVLKLLMGETLDPPLDSLPDDAGQPVSIARAGMPPLDPQLTLQENVFARAQALFQLAGAGRRTRLQALLETDLQALGTQFRRYTRRSEERRASALLVRELLGQPRLVARKEGDRQRVRVALEPVANTGDDGALNSPVGQALRALLAEYYLRFDEYDQASFPLYYDTGTGEPSTVEVLRVSPEDAPSLVAPGSGRRKLAGDSLFHFGGFLDARWRRNDIMWGRLDGAERLLAALLPGDNDTRLREALLAQAQRAILREEMAPEGYDELVQRFAQALLAQGQPTLQQAFGALWQQLGPDDAARGQRTAQALKAVLGDGGLLAYVAGQYEVNRQLDTPRMLDNAARAVTVTGRLLQDLEQRQRAQASRAIWLTRGGLALQGLLAVSLPGSLPAAVVRHGLLLLYAVEVLVLLGAWLLAATGTRDFALAALALTAVAHLATMLTGDLMVRRSGRLKLTAAIAALLLAGLAVVGGWSLWQLGPVTLLCTVPAVADGLGPACDPPEEADPQDLQDDSVRPPPPV</sequence>
<keyword evidence="4" id="KW-0812">Transmembrane</keyword>
<keyword evidence="7" id="KW-1185">Reference proteome</keyword>
<feature type="short sequence motif" description="GXSXG" evidence="2">
    <location>
        <begin position="108"/>
        <end position="112"/>
    </location>
</feature>
<feature type="short sequence motif" description="DGA/G" evidence="2">
    <location>
        <begin position="322"/>
        <end position="324"/>
    </location>
</feature>
<feature type="active site" description="Proton acceptor" evidence="2">
    <location>
        <position position="322"/>
    </location>
</feature>
<protein>
    <submittedName>
        <fullName evidence="6">Patatin-like protein</fullName>
    </submittedName>
</protein>
<gene>
    <name evidence="6" type="ORF">M0L44_01655</name>
</gene>
<feature type="region of interest" description="Disordered" evidence="3">
    <location>
        <begin position="1121"/>
        <end position="1145"/>
    </location>
</feature>
<comment type="caution">
    <text evidence="6">The sequence shown here is derived from an EMBL/GenBank/DDBJ whole genome shotgun (WGS) entry which is preliminary data.</text>
</comment>
<dbReference type="InterPro" id="IPR019894">
    <property type="entry name" value="Patatin-related_protein"/>
</dbReference>
<dbReference type="SUPFAM" id="SSF52151">
    <property type="entry name" value="FabD/lysophospholipase-like"/>
    <property type="match status" value="1"/>
</dbReference>
<keyword evidence="1 2" id="KW-0443">Lipid metabolism</keyword>
<evidence type="ECO:0000256" key="1">
    <source>
        <dbReference type="ARBA" id="ARBA00023098"/>
    </source>
</evidence>
<reference evidence="6 7" key="1">
    <citation type="submission" date="2022-06" db="EMBL/GenBank/DDBJ databases">
        <title>Ideonella sp. NS12-5 Genome sequencing and assembly.</title>
        <authorList>
            <person name="Jung Y."/>
        </authorList>
    </citation>
    <scope>NUCLEOTIDE SEQUENCE [LARGE SCALE GENOMIC DNA]</scope>
    <source>
        <strain evidence="6 7">NS12-5</strain>
    </source>
</reference>
<feature type="transmembrane region" description="Helical" evidence="4">
    <location>
        <begin position="1080"/>
        <end position="1101"/>
    </location>
</feature>
<organism evidence="6 7">
    <name type="scientific">Ideonella oryzae</name>
    <dbReference type="NCBI Taxonomy" id="2937441"/>
    <lineage>
        <taxon>Bacteria</taxon>
        <taxon>Pseudomonadati</taxon>
        <taxon>Pseudomonadota</taxon>
        <taxon>Betaproteobacteria</taxon>
        <taxon>Burkholderiales</taxon>
        <taxon>Sphaerotilaceae</taxon>
        <taxon>Ideonella</taxon>
    </lineage>
</organism>
<dbReference type="Gene3D" id="3.40.1090.10">
    <property type="entry name" value="Cytosolic phospholipase A2 catalytic domain"/>
    <property type="match status" value="1"/>
</dbReference>
<evidence type="ECO:0000259" key="5">
    <source>
        <dbReference type="PROSITE" id="PS51635"/>
    </source>
</evidence>
<feature type="active site" description="Nucleophile" evidence="2">
    <location>
        <position position="110"/>
    </location>
</feature>
<feature type="transmembrane region" description="Helical" evidence="4">
    <location>
        <begin position="1023"/>
        <end position="1043"/>
    </location>
</feature>
<keyword evidence="2" id="KW-0378">Hydrolase</keyword>
<evidence type="ECO:0000313" key="7">
    <source>
        <dbReference type="Proteomes" id="UP001204851"/>
    </source>
</evidence>
<dbReference type="Pfam" id="PF01734">
    <property type="entry name" value="Patatin"/>
    <property type="match status" value="1"/>
</dbReference>
<proteinExistence type="predicted"/>
<evidence type="ECO:0000256" key="3">
    <source>
        <dbReference type="SAM" id="MobiDB-lite"/>
    </source>
</evidence>
<dbReference type="InterPro" id="IPR002641">
    <property type="entry name" value="PNPLA_dom"/>
</dbReference>